<dbReference type="Pfam" id="PF00892">
    <property type="entry name" value="EamA"/>
    <property type="match status" value="2"/>
</dbReference>
<keyword evidence="1" id="KW-0812">Transmembrane</keyword>
<gene>
    <name evidence="3" type="ORF">KC614_03215</name>
</gene>
<sequence length="288" mass="31355">MNLAYVLALITFIGWGSGDLFTIVVTRNIGASLTTFWTFVFGFIISLVVLLFVPHDISGLTIPLLILNLFLGVLLITGNVLISEAFRISSAPLVGIIIQSFPAVVLVLSTFVYGDVVTLKQWFFIAIIFIGVFLCSVDLKQLLSAKVLIDHGTRLALIATICLSIFFTFSRTLISAYGWFLPSFIATLCFPLILIFMRSRKEKFIAPPSLKLLFFTLMIALLIRSADFALNYGLSIPGASSIVAPIAGAAPILFVILSSLIFKDKVSKQQIGGIAVTLLGIMLLTLNP</sequence>
<feature type="transmembrane region" description="Helical" evidence="1">
    <location>
        <begin position="269"/>
        <end position="286"/>
    </location>
</feature>
<comment type="caution">
    <text evidence="3">The sequence shown here is derived from an EMBL/GenBank/DDBJ whole genome shotgun (WGS) entry which is preliminary data.</text>
</comment>
<name>A0A955RQZ8_UNCKA</name>
<protein>
    <submittedName>
        <fullName evidence="3">DMT family transporter</fullName>
    </submittedName>
</protein>
<feature type="domain" description="EamA" evidence="2">
    <location>
        <begin position="3"/>
        <end position="136"/>
    </location>
</feature>
<keyword evidence="1" id="KW-1133">Transmembrane helix</keyword>
<accession>A0A955RQZ8</accession>
<dbReference type="SUPFAM" id="SSF103481">
    <property type="entry name" value="Multidrug resistance efflux transporter EmrE"/>
    <property type="match status" value="2"/>
</dbReference>
<feature type="transmembrane region" description="Helical" evidence="1">
    <location>
        <begin position="242"/>
        <end position="262"/>
    </location>
</feature>
<feature type="transmembrane region" description="Helical" evidence="1">
    <location>
        <begin position="151"/>
        <end position="170"/>
    </location>
</feature>
<evidence type="ECO:0000313" key="4">
    <source>
        <dbReference type="Proteomes" id="UP000751518"/>
    </source>
</evidence>
<feature type="transmembrane region" description="Helical" evidence="1">
    <location>
        <begin position="176"/>
        <end position="197"/>
    </location>
</feature>
<reference evidence="3" key="2">
    <citation type="journal article" date="2021" name="Microbiome">
        <title>Successional dynamics and alternative stable states in a saline activated sludge microbial community over 9 years.</title>
        <authorList>
            <person name="Wang Y."/>
            <person name="Ye J."/>
            <person name="Ju F."/>
            <person name="Liu L."/>
            <person name="Boyd J.A."/>
            <person name="Deng Y."/>
            <person name="Parks D.H."/>
            <person name="Jiang X."/>
            <person name="Yin X."/>
            <person name="Woodcroft B.J."/>
            <person name="Tyson G.W."/>
            <person name="Hugenholtz P."/>
            <person name="Polz M.F."/>
            <person name="Zhang T."/>
        </authorList>
    </citation>
    <scope>NUCLEOTIDE SEQUENCE</scope>
    <source>
        <strain evidence="3">HKST-UBA03</strain>
    </source>
</reference>
<proteinExistence type="predicted"/>
<keyword evidence="1" id="KW-0472">Membrane</keyword>
<feature type="transmembrane region" description="Helical" evidence="1">
    <location>
        <begin position="93"/>
        <end position="113"/>
    </location>
</feature>
<evidence type="ECO:0000313" key="3">
    <source>
        <dbReference type="EMBL" id="MCA9392186.1"/>
    </source>
</evidence>
<reference evidence="3" key="1">
    <citation type="submission" date="2020-04" db="EMBL/GenBank/DDBJ databases">
        <authorList>
            <person name="Zhang T."/>
        </authorList>
    </citation>
    <scope>NUCLEOTIDE SEQUENCE</scope>
    <source>
        <strain evidence="3">HKST-UBA03</strain>
    </source>
</reference>
<organism evidence="3 4">
    <name type="scientific">candidate division WWE3 bacterium</name>
    <dbReference type="NCBI Taxonomy" id="2053526"/>
    <lineage>
        <taxon>Bacteria</taxon>
        <taxon>Katanobacteria</taxon>
    </lineage>
</organism>
<feature type="transmembrane region" description="Helical" evidence="1">
    <location>
        <begin position="60"/>
        <end position="81"/>
    </location>
</feature>
<dbReference type="InterPro" id="IPR000620">
    <property type="entry name" value="EamA_dom"/>
</dbReference>
<dbReference type="InterPro" id="IPR037185">
    <property type="entry name" value="EmrE-like"/>
</dbReference>
<dbReference type="EMBL" id="JAGQKZ010000026">
    <property type="protein sequence ID" value="MCA9392186.1"/>
    <property type="molecule type" value="Genomic_DNA"/>
</dbReference>
<dbReference type="Proteomes" id="UP000751518">
    <property type="component" value="Unassembled WGS sequence"/>
</dbReference>
<dbReference type="AlphaFoldDB" id="A0A955RQZ8"/>
<dbReference type="GO" id="GO:0016020">
    <property type="term" value="C:membrane"/>
    <property type="evidence" value="ECO:0007669"/>
    <property type="project" value="InterPro"/>
</dbReference>
<evidence type="ECO:0000256" key="1">
    <source>
        <dbReference type="SAM" id="Phobius"/>
    </source>
</evidence>
<evidence type="ECO:0000259" key="2">
    <source>
        <dbReference type="Pfam" id="PF00892"/>
    </source>
</evidence>
<feature type="domain" description="EamA" evidence="2">
    <location>
        <begin position="155"/>
        <end position="285"/>
    </location>
</feature>
<feature type="transmembrane region" description="Helical" evidence="1">
    <location>
        <begin position="6"/>
        <end position="26"/>
    </location>
</feature>
<feature type="transmembrane region" description="Helical" evidence="1">
    <location>
        <begin position="119"/>
        <end position="139"/>
    </location>
</feature>
<feature type="transmembrane region" description="Helical" evidence="1">
    <location>
        <begin position="33"/>
        <end position="54"/>
    </location>
</feature>
<feature type="transmembrane region" description="Helical" evidence="1">
    <location>
        <begin position="209"/>
        <end position="230"/>
    </location>
</feature>